<dbReference type="Proteomes" id="UP000249239">
    <property type="component" value="Unassembled WGS sequence"/>
</dbReference>
<feature type="transmembrane region" description="Helical" evidence="6">
    <location>
        <begin position="172"/>
        <end position="191"/>
    </location>
</feature>
<dbReference type="EMBL" id="QKZK01000005">
    <property type="protein sequence ID" value="PZX19167.1"/>
    <property type="molecule type" value="Genomic_DNA"/>
</dbReference>
<keyword evidence="4 6" id="KW-1133">Transmembrane helix</keyword>
<comment type="subcellular location">
    <subcellularLocation>
        <location evidence="1">Cell membrane</location>
        <topology evidence="1">Multi-pass membrane protein</topology>
    </subcellularLocation>
</comment>
<evidence type="ECO:0000313" key="7">
    <source>
        <dbReference type="EMBL" id="PZX19167.1"/>
    </source>
</evidence>
<gene>
    <name evidence="7" type="ORF">LX69_00834</name>
</gene>
<evidence type="ECO:0000256" key="2">
    <source>
        <dbReference type="ARBA" id="ARBA00022475"/>
    </source>
</evidence>
<feature type="transmembrane region" description="Helical" evidence="6">
    <location>
        <begin position="197"/>
        <end position="223"/>
    </location>
</feature>
<comment type="caution">
    <text evidence="7">The sequence shown here is derived from an EMBL/GenBank/DDBJ whole genome shotgun (WGS) entry which is preliminary data.</text>
</comment>
<evidence type="ECO:0000256" key="4">
    <source>
        <dbReference type="ARBA" id="ARBA00022989"/>
    </source>
</evidence>
<dbReference type="AlphaFoldDB" id="A0A2W7NM28"/>
<dbReference type="PANTHER" id="PTHR30250">
    <property type="entry name" value="PST FAMILY PREDICTED COLANIC ACID TRANSPORTER"/>
    <property type="match status" value="1"/>
</dbReference>
<feature type="transmembrane region" description="Helical" evidence="6">
    <location>
        <begin position="284"/>
        <end position="306"/>
    </location>
</feature>
<dbReference type="InterPro" id="IPR002797">
    <property type="entry name" value="Polysacc_synth"/>
</dbReference>
<evidence type="ECO:0000256" key="5">
    <source>
        <dbReference type="ARBA" id="ARBA00023136"/>
    </source>
</evidence>
<feature type="transmembrane region" description="Helical" evidence="6">
    <location>
        <begin position="417"/>
        <end position="441"/>
    </location>
</feature>
<feature type="transmembrane region" description="Helical" evidence="6">
    <location>
        <begin position="359"/>
        <end position="385"/>
    </location>
</feature>
<evidence type="ECO:0000256" key="1">
    <source>
        <dbReference type="ARBA" id="ARBA00004651"/>
    </source>
</evidence>
<name>A0A2W7NM28_9BACT</name>
<evidence type="ECO:0000313" key="8">
    <source>
        <dbReference type="Proteomes" id="UP000249239"/>
    </source>
</evidence>
<feature type="transmembrane region" description="Helical" evidence="6">
    <location>
        <begin position="25"/>
        <end position="43"/>
    </location>
</feature>
<evidence type="ECO:0000256" key="3">
    <source>
        <dbReference type="ARBA" id="ARBA00022692"/>
    </source>
</evidence>
<keyword evidence="5 6" id="KW-0472">Membrane</keyword>
<organism evidence="7 8">
    <name type="scientific">Breznakibacter xylanolyticus</name>
    <dbReference type="NCBI Taxonomy" id="990"/>
    <lineage>
        <taxon>Bacteria</taxon>
        <taxon>Pseudomonadati</taxon>
        <taxon>Bacteroidota</taxon>
        <taxon>Bacteroidia</taxon>
        <taxon>Marinilabiliales</taxon>
        <taxon>Marinilabiliaceae</taxon>
        <taxon>Breznakibacter</taxon>
    </lineage>
</organism>
<feature type="transmembrane region" description="Helical" evidence="6">
    <location>
        <begin position="142"/>
        <end position="160"/>
    </location>
</feature>
<dbReference type="InterPro" id="IPR050833">
    <property type="entry name" value="Poly_Biosynth_Transport"/>
</dbReference>
<reference evidence="7 8" key="1">
    <citation type="submission" date="2018-06" db="EMBL/GenBank/DDBJ databases">
        <title>Genomic Encyclopedia of Archaeal and Bacterial Type Strains, Phase II (KMG-II): from individual species to whole genera.</title>
        <authorList>
            <person name="Goeker M."/>
        </authorList>
    </citation>
    <scope>NUCLEOTIDE SEQUENCE [LARGE SCALE GENOMIC DNA]</scope>
    <source>
        <strain evidence="7 8">DSM 6779</strain>
    </source>
</reference>
<proteinExistence type="predicted"/>
<keyword evidence="3 6" id="KW-0812">Transmembrane</keyword>
<accession>A0A2W7NM28</accession>
<sequence length="447" mass="50238">MVDLIRIKGFILNGHERTIRARKNILGLLLLKGYNILVNLLLVPLTLQLLDDYKYGVWIILFNVITWIAIFDIGIGNGLRNKLTEAIARKDIKNAKEYISTSYVAISFIALLICLVFIIPWLCINWGKVLNVGNDLESEISLLIGLSFFLTCLQFIFKIIDTILTAAHKPAISAFLYSISNSIILCVFIAFKSLIYGNLVVIGTIFVLTPTIVLFFSNLILFNNSFKRIKPSLKDYRIKKVKEILSLGVKFFIIQIAGLVIFQTDSLIIAHVLSPKEVTPYNIVFRYFGVLNMLAATIMVPFWSAYTEAASNKDYAWIIKTMKSQLRLFIGFCLITILMLIFANPLIKIWIQKEFAASHLLIIGMAVYTIISIWNNIFALLLNALSITKVQVITAILGTVLNIPLSIFFASRWGSGGVIIGTIISLAFFAVGGSIQTFCLIKSWKRI</sequence>
<dbReference type="GO" id="GO:0005886">
    <property type="term" value="C:plasma membrane"/>
    <property type="evidence" value="ECO:0007669"/>
    <property type="project" value="UniProtKB-SubCell"/>
</dbReference>
<feature type="transmembrane region" description="Helical" evidence="6">
    <location>
        <begin position="244"/>
        <end position="264"/>
    </location>
</feature>
<dbReference type="OrthoDB" id="512217at2"/>
<feature type="transmembrane region" description="Helical" evidence="6">
    <location>
        <begin position="100"/>
        <end position="122"/>
    </location>
</feature>
<keyword evidence="2" id="KW-1003">Cell membrane</keyword>
<feature type="transmembrane region" description="Helical" evidence="6">
    <location>
        <begin position="326"/>
        <end position="347"/>
    </location>
</feature>
<keyword evidence="8" id="KW-1185">Reference proteome</keyword>
<dbReference type="PANTHER" id="PTHR30250:SF11">
    <property type="entry name" value="O-ANTIGEN TRANSPORTER-RELATED"/>
    <property type="match status" value="1"/>
</dbReference>
<feature type="transmembrane region" description="Helical" evidence="6">
    <location>
        <begin position="392"/>
        <end position="411"/>
    </location>
</feature>
<dbReference type="Pfam" id="PF01943">
    <property type="entry name" value="Polysacc_synt"/>
    <property type="match status" value="1"/>
</dbReference>
<protein>
    <submittedName>
        <fullName evidence="7">O-antigen/teichoic acid export membrane protein</fullName>
    </submittedName>
</protein>
<evidence type="ECO:0000256" key="6">
    <source>
        <dbReference type="SAM" id="Phobius"/>
    </source>
</evidence>
<feature type="transmembrane region" description="Helical" evidence="6">
    <location>
        <begin position="55"/>
        <end position="79"/>
    </location>
</feature>